<comment type="caution">
    <text evidence="1">The sequence shown here is derived from an EMBL/GenBank/DDBJ whole genome shotgun (WGS) entry which is preliminary data.</text>
</comment>
<keyword evidence="2" id="KW-1185">Reference proteome</keyword>
<sequence length="308" mass="35459">MPPRPCDSRDSLGTYSPDLSFSKSVTHVRPQCHCHNLNLQISKAMYRAQCGTSRRIDGCPTIFPTRQTNVIQLARRIQNLPMELRCMIYEWSTTDFSSYDPTIYAGNVTQRVFREDLSATTTAYTKLTLMLNPPNLYWLSPCIARECSRYLSFRSDLPPLLIDLWTISPGEPLRLPPYHETWFHKGRGELRKVFFEKSEAQRHGISLAVNKDPAGGVIIHATFEKEPQALLPGWRSNIVTEKQVELGLVWEMQKSIRQRNGCGIGLTEIQLFLDAMWSMDGRQKAVRRSLFEELEIAMANKWEGRSYR</sequence>
<dbReference type="AlphaFoldDB" id="A0A9P4IZF4"/>
<dbReference type="EMBL" id="ML996088">
    <property type="protein sequence ID" value="KAF2151310.1"/>
    <property type="molecule type" value="Genomic_DNA"/>
</dbReference>
<evidence type="ECO:0000313" key="1">
    <source>
        <dbReference type="EMBL" id="KAF2151310.1"/>
    </source>
</evidence>
<name>A0A9P4IZF4_9PEZI</name>
<evidence type="ECO:0000313" key="2">
    <source>
        <dbReference type="Proteomes" id="UP000799439"/>
    </source>
</evidence>
<reference evidence="1" key="1">
    <citation type="journal article" date="2020" name="Stud. Mycol.">
        <title>101 Dothideomycetes genomes: a test case for predicting lifestyles and emergence of pathogens.</title>
        <authorList>
            <person name="Haridas S."/>
            <person name="Albert R."/>
            <person name="Binder M."/>
            <person name="Bloem J."/>
            <person name="Labutti K."/>
            <person name="Salamov A."/>
            <person name="Andreopoulos B."/>
            <person name="Baker S."/>
            <person name="Barry K."/>
            <person name="Bills G."/>
            <person name="Bluhm B."/>
            <person name="Cannon C."/>
            <person name="Castanera R."/>
            <person name="Culley D."/>
            <person name="Daum C."/>
            <person name="Ezra D."/>
            <person name="Gonzalez J."/>
            <person name="Henrissat B."/>
            <person name="Kuo A."/>
            <person name="Liang C."/>
            <person name="Lipzen A."/>
            <person name="Lutzoni F."/>
            <person name="Magnuson J."/>
            <person name="Mondo S."/>
            <person name="Nolan M."/>
            <person name="Ohm R."/>
            <person name="Pangilinan J."/>
            <person name="Park H.-J."/>
            <person name="Ramirez L."/>
            <person name="Alfaro M."/>
            <person name="Sun H."/>
            <person name="Tritt A."/>
            <person name="Yoshinaga Y."/>
            <person name="Zwiers L.-H."/>
            <person name="Turgeon B."/>
            <person name="Goodwin S."/>
            <person name="Spatafora J."/>
            <person name="Crous P."/>
            <person name="Grigoriev I."/>
        </authorList>
    </citation>
    <scope>NUCLEOTIDE SEQUENCE</scope>
    <source>
        <strain evidence="1">CBS 260.36</strain>
    </source>
</reference>
<gene>
    <name evidence="1" type="ORF">K461DRAFT_307922</name>
</gene>
<accession>A0A9P4IZF4</accession>
<dbReference type="Proteomes" id="UP000799439">
    <property type="component" value="Unassembled WGS sequence"/>
</dbReference>
<organism evidence="1 2">
    <name type="scientific">Myriangium duriaei CBS 260.36</name>
    <dbReference type="NCBI Taxonomy" id="1168546"/>
    <lineage>
        <taxon>Eukaryota</taxon>
        <taxon>Fungi</taxon>
        <taxon>Dikarya</taxon>
        <taxon>Ascomycota</taxon>
        <taxon>Pezizomycotina</taxon>
        <taxon>Dothideomycetes</taxon>
        <taxon>Dothideomycetidae</taxon>
        <taxon>Myriangiales</taxon>
        <taxon>Myriangiaceae</taxon>
        <taxon>Myriangium</taxon>
    </lineage>
</organism>
<proteinExistence type="predicted"/>
<protein>
    <submittedName>
        <fullName evidence="1">Uncharacterized protein</fullName>
    </submittedName>
</protein>